<dbReference type="EMBL" id="JAOPMH010000001">
    <property type="protein sequence ID" value="MDH7889172.1"/>
    <property type="molecule type" value="Genomic_DNA"/>
</dbReference>
<evidence type="ECO:0000313" key="2">
    <source>
        <dbReference type="Proteomes" id="UP001161916"/>
    </source>
</evidence>
<evidence type="ECO:0000313" key="1">
    <source>
        <dbReference type="EMBL" id="MDH7889172.1"/>
    </source>
</evidence>
<name>A0AA43P4M8_9BIFI</name>
<dbReference type="RefSeq" id="WP_281105366.1">
    <property type="nucleotide sequence ID" value="NZ_JAOPMH010000001.1"/>
</dbReference>
<accession>A0AA43P4M8</accession>
<proteinExistence type="predicted"/>
<dbReference type="Proteomes" id="UP001161916">
    <property type="component" value="Unassembled WGS sequence"/>
</dbReference>
<organism evidence="1 2">
    <name type="scientific">Bifidobacterium catenulatum subsp. kashiwanohense</name>
    <dbReference type="NCBI Taxonomy" id="630129"/>
    <lineage>
        <taxon>Bacteria</taxon>
        <taxon>Bacillati</taxon>
        <taxon>Actinomycetota</taxon>
        <taxon>Actinomycetes</taxon>
        <taxon>Bifidobacteriales</taxon>
        <taxon>Bifidobacteriaceae</taxon>
        <taxon>Bifidobacterium</taxon>
    </lineage>
</organism>
<protein>
    <submittedName>
        <fullName evidence="1">Uncharacterized protein</fullName>
    </submittedName>
</protein>
<reference evidence="1" key="2">
    <citation type="journal article" date="2023" name="Gut Microbes">
        <title>Characterization of Bifidobacterium kashiwanohense that utilizes both milk- and plant-derived oligosaccharides.</title>
        <authorList>
            <person name="Orihara K."/>
            <person name="Yahagi K."/>
            <person name="Saito Y."/>
            <person name="Watanabe Y."/>
            <person name="Sasai T."/>
            <person name="Hara T."/>
            <person name="Tsukuda N."/>
            <person name="Oki K."/>
            <person name="Fujimoto J."/>
            <person name="Matsuki T."/>
        </authorList>
    </citation>
    <scope>NUCLEOTIDE SEQUENCE</scope>
    <source>
        <strain evidence="1">YIT 13062</strain>
    </source>
</reference>
<sequence length="308" mass="36563">MSDNINWNETAICDFLRFEHKPERQAAYDDRNLTKLANTGLIQRNEEKHTWKLTQKGEKELADIRQHFDSGKLSELPLTFRHYYFDWGEYDIKNLPVNALSQVALRDRSAEIRRKAAELLYGYDKLDKETSNALSHDKDWWVRYFAAKKADVCNFFKEDDVRVVKNVIRNHDVDKECLSHWLESPYSGIRVQAALLSDDSEVDEVFERLEPQDVARVLGAKPQWATREIIMKAWEAADERERRELVENMRDMPDSFINQAFKGEARWTLRVRMEDYRKAVRQVLELGAMFSEDSEIRRKIWERAEREI</sequence>
<dbReference type="Gene3D" id="1.25.10.10">
    <property type="entry name" value="Leucine-rich Repeat Variant"/>
    <property type="match status" value="1"/>
</dbReference>
<dbReference type="InterPro" id="IPR011989">
    <property type="entry name" value="ARM-like"/>
</dbReference>
<gene>
    <name evidence="1" type="ORF">OB951_00850</name>
</gene>
<dbReference type="AlphaFoldDB" id="A0AA43P4M8"/>
<comment type="caution">
    <text evidence="1">The sequence shown here is derived from an EMBL/GenBank/DDBJ whole genome shotgun (WGS) entry which is preliminary data.</text>
</comment>
<reference evidence="1" key="1">
    <citation type="submission" date="2022-09" db="EMBL/GenBank/DDBJ databases">
        <authorList>
            <person name="Orihara K."/>
        </authorList>
    </citation>
    <scope>NUCLEOTIDE SEQUENCE</scope>
    <source>
        <strain evidence="1">YIT 13062</strain>
    </source>
</reference>